<dbReference type="OMA" id="RTERYME"/>
<reference evidence="2" key="2">
    <citation type="submission" date="2025-09" db="UniProtKB">
        <authorList>
            <consortium name="Ensembl"/>
        </authorList>
    </citation>
    <scope>IDENTIFICATION</scope>
</reference>
<keyword evidence="3" id="KW-1185">Reference proteome</keyword>
<dbReference type="Ensembl" id="ENSOABT00000051372.2">
    <property type="protein sequence ID" value="ENSOABP00000050095.1"/>
    <property type="gene ID" value="ENSOABG00000022332.2"/>
</dbReference>
<dbReference type="Pfam" id="PF08241">
    <property type="entry name" value="Methyltransf_11"/>
    <property type="match status" value="1"/>
</dbReference>
<name>A0A668VDY0_OREAU</name>
<dbReference type="AlphaFoldDB" id="A0A668VDY0"/>
<evidence type="ECO:0000259" key="1">
    <source>
        <dbReference type="Pfam" id="PF08241"/>
    </source>
</evidence>
<dbReference type="Proteomes" id="UP000472276">
    <property type="component" value="Unassembled WGS sequence"/>
</dbReference>
<accession>A0A668VDY0</accession>
<proteinExistence type="predicted"/>
<sequence length="227" mass="25656">MFQTSFNMKHNQITIRCSATAFYLCQVQQEREESVITSGYVEEKLPVILFFLEQKTWSLLDLSQSLTRAKMFDLGFRHFVGVDGSEGMLEKAEKTGLYQDLKLVLLGPQPLPVQTDVFDVVTIVGALDAGFVPVSAVRELCRAAKPGGFVCLMRGNHRGAPAASYKKDLETELQQMEEEGLWSRVAIQEVDRYMEDPHLNIERDGKTEQQVSYISGNVYFYKKSVSP</sequence>
<gene>
    <name evidence="2" type="primary">LOC120442855</name>
</gene>
<dbReference type="SUPFAM" id="SSF53335">
    <property type="entry name" value="S-adenosyl-L-methionine-dependent methyltransferases"/>
    <property type="match status" value="1"/>
</dbReference>
<evidence type="ECO:0000313" key="3">
    <source>
        <dbReference type="Proteomes" id="UP000472276"/>
    </source>
</evidence>
<organism evidence="2 3">
    <name type="scientific">Oreochromis aureus</name>
    <name type="common">Israeli tilapia</name>
    <name type="synonym">Chromis aureus</name>
    <dbReference type="NCBI Taxonomy" id="47969"/>
    <lineage>
        <taxon>Eukaryota</taxon>
        <taxon>Metazoa</taxon>
        <taxon>Chordata</taxon>
        <taxon>Craniata</taxon>
        <taxon>Vertebrata</taxon>
        <taxon>Euteleostomi</taxon>
        <taxon>Actinopterygii</taxon>
        <taxon>Neopterygii</taxon>
        <taxon>Teleostei</taxon>
        <taxon>Neoteleostei</taxon>
        <taxon>Acanthomorphata</taxon>
        <taxon>Ovalentaria</taxon>
        <taxon>Cichlomorphae</taxon>
        <taxon>Cichliformes</taxon>
        <taxon>Cichlidae</taxon>
        <taxon>African cichlids</taxon>
        <taxon>Pseudocrenilabrinae</taxon>
        <taxon>Oreochromini</taxon>
        <taxon>Oreochromis</taxon>
    </lineage>
</organism>
<dbReference type="GO" id="GO:0008757">
    <property type="term" value="F:S-adenosylmethionine-dependent methyltransferase activity"/>
    <property type="evidence" value="ECO:0007669"/>
    <property type="project" value="InterPro"/>
</dbReference>
<protein>
    <recommendedName>
        <fullName evidence="1">Methyltransferase type 11 domain-containing protein</fullName>
    </recommendedName>
</protein>
<dbReference type="Gene3D" id="3.40.50.150">
    <property type="entry name" value="Vaccinia Virus protein VP39"/>
    <property type="match status" value="1"/>
</dbReference>
<reference evidence="2" key="1">
    <citation type="submission" date="2025-08" db="UniProtKB">
        <authorList>
            <consortium name="Ensembl"/>
        </authorList>
    </citation>
    <scope>IDENTIFICATION</scope>
</reference>
<dbReference type="InterPro" id="IPR013216">
    <property type="entry name" value="Methyltransf_11"/>
</dbReference>
<dbReference type="InterPro" id="IPR029063">
    <property type="entry name" value="SAM-dependent_MTases_sf"/>
</dbReference>
<evidence type="ECO:0000313" key="2">
    <source>
        <dbReference type="Ensembl" id="ENSOABP00000050095.1"/>
    </source>
</evidence>
<feature type="domain" description="Methyltransferase type 11" evidence="1">
    <location>
        <begin position="71"/>
        <end position="151"/>
    </location>
</feature>